<dbReference type="AlphaFoldDB" id="U5N8H9"/>
<accession>U5N8H9</accession>
<dbReference type="SMART" id="SM00091">
    <property type="entry name" value="PAS"/>
    <property type="match status" value="3"/>
</dbReference>
<dbReference type="NCBIfam" id="TIGR00229">
    <property type="entry name" value="sensory_box"/>
    <property type="match status" value="2"/>
</dbReference>
<dbReference type="CDD" id="cd00130">
    <property type="entry name" value="PAS"/>
    <property type="match status" value="3"/>
</dbReference>
<dbReference type="PROSITE" id="PS50113">
    <property type="entry name" value="PAC"/>
    <property type="match status" value="3"/>
</dbReference>
<sequence>MLWALLALALPCWATPPHVLIVYSWHDQLPWQAGVRSGIAEHVHTPPVSERPILLEERIDAVRAPSVWDTYRWELATIAAVMVIQAALILLLLRSMRERRKALDDLGQERALLEQRVQERTAALAQSESYLRTIIDNEPEGIQIVDADGHLVQINAAGLAMLEADDPERVVGATVVHFLAPNYRNAFLDLHQRVLAGAKRKMQFEIIGLRGTSRWLETHAVPMHSNGSTVHLALLRDIDDRKKAEAALERYRQNLEANVRMLRNITAQLPGMVYQFLLRPDGSACFPYASEGIAGICGLTAEDVRNDATPAFARVHPDDVPTVWRSAQVSATTGQTWRLRFRVVNDDGSMRWIDGSGTPRTEPDGSCLWHGFMTDATADIEAQNSLRLAASVFANAQEGITITDADCRILDINPAFSRITGYRREEVLGKTPKLLSSGHHDEQFYRRMWQSLHDQGTWRGEVWNRSKRGEVYPELLSIAVVKDNAGQVSHYIGSFSDITGIKEREAQLNRLAHYDPLTDLPNRRLFTDRLRQGIALTQRQGKIMAVCVIDIDRLQAINDFCGLPAGDQVLVELSRRIRACLRERDTAARLGGDAFALLLLDLKWVEECDTILRRILLDLAAAVMLDKQSASTTASMGVAMFPQDGQDPETLLRRADTALREAKKAGGAQYRLYNPEHDRLVRENRRLIEDLTQAISHDQFILHYQPRVEIATGKVTSVEAMIRWRHPERGLLMPAEFLYAMSDTELETHLGIWVLHNALGQIAQWKRHELRLPISINLSARDICHAGFPDGLAKALSQHPTVVGADLEIEVPESQALAHAEDMATVIAACHDLGVRIALDGFGMGNSPLSYFRTLPVDVLKIDQDYVRDIHQDPDDLATVDGIVKIARAFRRDVVAVGVEHPEQGQILLQLGCRYAQGYAYAMPMPADSLAQWMGQR</sequence>
<dbReference type="InterPro" id="IPR000700">
    <property type="entry name" value="PAS-assoc_C"/>
</dbReference>
<evidence type="ECO:0000313" key="6">
    <source>
        <dbReference type="EMBL" id="AGX87625.1"/>
    </source>
</evidence>
<feature type="domain" description="PAC" evidence="3">
    <location>
        <begin position="200"/>
        <end position="250"/>
    </location>
</feature>
<dbReference type="Pfam" id="PF13426">
    <property type="entry name" value="PAS_9"/>
    <property type="match status" value="1"/>
</dbReference>
<dbReference type="Pfam" id="PF08448">
    <property type="entry name" value="PAS_4"/>
    <property type="match status" value="1"/>
</dbReference>
<dbReference type="PANTHER" id="PTHR44757:SF2">
    <property type="entry name" value="BIOFILM ARCHITECTURE MAINTENANCE PROTEIN MBAA"/>
    <property type="match status" value="1"/>
</dbReference>
<evidence type="ECO:0000313" key="7">
    <source>
        <dbReference type="Proteomes" id="UP000017184"/>
    </source>
</evidence>
<dbReference type="InterPro" id="IPR029787">
    <property type="entry name" value="Nucleotide_cyclase"/>
</dbReference>
<dbReference type="SMART" id="SM00052">
    <property type="entry name" value="EAL"/>
    <property type="match status" value="1"/>
</dbReference>
<dbReference type="PROSITE" id="PS50883">
    <property type="entry name" value="EAL"/>
    <property type="match status" value="1"/>
</dbReference>
<name>U5N8H9_9BURK</name>
<feature type="domain" description="PAS" evidence="2">
    <location>
        <begin position="385"/>
        <end position="431"/>
    </location>
</feature>
<dbReference type="eggNOG" id="COG5001">
    <property type="taxonomic scope" value="Bacteria"/>
</dbReference>
<dbReference type="PATRIC" id="fig|946483.4.peg.1557"/>
<evidence type="ECO:0000259" key="3">
    <source>
        <dbReference type="PROSITE" id="PS50113"/>
    </source>
</evidence>
<dbReference type="PROSITE" id="PS50112">
    <property type="entry name" value="PAS"/>
    <property type="match status" value="2"/>
</dbReference>
<dbReference type="STRING" id="946483.Cenrod_1540"/>
<dbReference type="InterPro" id="IPR052155">
    <property type="entry name" value="Biofilm_reg_signaling"/>
</dbReference>
<dbReference type="Gene3D" id="3.20.20.450">
    <property type="entry name" value="EAL domain"/>
    <property type="match status" value="1"/>
</dbReference>
<dbReference type="Gene3D" id="3.30.70.270">
    <property type="match status" value="1"/>
</dbReference>
<dbReference type="CDD" id="cd01949">
    <property type="entry name" value="GGDEF"/>
    <property type="match status" value="1"/>
</dbReference>
<dbReference type="PROSITE" id="PS50887">
    <property type="entry name" value="GGDEF"/>
    <property type="match status" value="1"/>
</dbReference>
<dbReference type="Pfam" id="PF00563">
    <property type="entry name" value="EAL"/>
    <property type="match status" value="1"/>
</dbReference>
<feature type="domain" description="EAL" evidence="4">
    <location>
        <begin position="684"/>
        <end position="937"/>
    </location>
</feature>
<dbReference type="CDD" id="cd01948">
    <property type="entry name" value="EAL"/>
    <property type="match status" value="1"/>
</dbReference>
<dbReference type="SMART" id="SM00086">
    <property type="entry name" value="PAC"/>
    <property type="match status" value="3"/>
</dbReference>
<proteinExistence type="predicted"/>
<dbReference type="Gene3D" id="3.30.450.20">
    <property type="entry name" value="PAS domain"/>
    <property type="match status" value="3"/>
</dbReference>
<dbReference type="InterPro" id="IPR035965">
    <property type="entry name" value="PAS-like_dom_sf"/>
</dbReference>
<dbReference type="InterPro" id="IPR001610">
    <property type="entry name" value="PAC"/>
</dbReference>
<dbReference type="Proteomes" id="UP000017184">
    <property type="component" value="Chromosome"/>
</dbReference>
<dbReference type="InterPro" id="IPR000160">
    <property type="entry name" value="GGDEF_dom"/>
</dbReference>
<keyword evidence="7" id="KW-1185">Reference proteome</keyword>
<feature type="domain" description="GGDEF" evidence="5">
    <location>
        <begin position="542"/>
        <end position="675"/>
    </location>
</feature>
<dbReference type="InterPro" id="IPR000014">
    <property type="entry name" value="PAS"/>
</dbReference>
<dbReference type="HOGENOM" id="CLU_000445_70_20_4"/>
<keyword evidence="1" id="KW-0175">Coiled coil</keyword>
<organism evidence="6 7">
    <name type="scientific">Candidatus Symbiobacter mobilis CR</name>
    <dbReference type="NCBI Taxonomy" id="946483"/>
    <lineage>
        <taxon>Bacteria</taxon>
        <taxon>Pseudomonadati</taxon>
        <taxon>Pseudomonadota</taxon>
        <taxon>Betaproteobacteria</taxon>
        <taxon>Burkholderiales</taxon>
        <taxon>Comamonadaceae</taxon>
    </lineage>
</organism>
<dbReference type="EMBL" id="CP004885">
    <property type="protein sequence ID" value="AGX87625.1"/>
    <property type="molecule type" value="Genomic_DNA"/>
</dbReference>
<dbReference type="eggNOG" id="COG3829">
    <property type="taxonomic scope" value="Bacteria"/>
</dbReference>
<evidence type="ECO:0000259" key="4">
    <source>
        <dbReference type="PROSITE" id="PS50883"/>
    </source>
</evidence>
<protein>
    <submittedName>
        <fullName evidence="6">Signal transduction protein</fullName>
    </submittedName>
</protein>
<evidence type="ECO:0000256" key="1">
    <source>
        <dbReference type="SAM" id="Coils"/>
    </source>
</evidence>
<dbReference type="InterPro" id="IPR043128">
    <property type="entry name" value="Rev_trsase/Diguanyl_cyclase"/>
</dbReference>
<gene>
    <name evidence="6" type="ORF">Cenrod_1540</name>
</gene>
<dbReference type="NCBIfam" id="TIGR00254">
    <property type="entry name" value="GGDEF"/>
    <property type="match status" value="1"/>
</dbReference>
<feature type="domain" description="PAS" evidence="2">
    <location>
        <begin position="127"/>
        <end position="198"/>
    </location>
</feature>
<dbReference type="SUPFAM" id="SSF55785">
    <property type="entry name" value="PYP-like sensor domain (PAS domain)"/>
    <property type="match status" value="3"/>
</dbReference>
<feature type="domain" description="PAC" evidence="3">
    <location>
        <begin position="337"/>
        <end position="388"/>
    </location>
</feature>
<feature type="domain" description="PAC" evidence="3">
    <location>
        <begin position="458"/>
        <end position="510"/>
    </location>
</feature>
<evidence type="ECO:0000259" key="5">
    <source>
        <dbReference type="PROSITE" id="PS50887"/>
    </source>
</evidence>
<dbReference type="InterPro" id="IPR035919">
    <property type="entry name" value="EAL_sf"/>
</dbReference>
<feature type="coiled-coil region" evidence="1">
    <location>
        <begin position="241"/>
        <end position="268"/>
    </location>
</feature>
<dbReference type="InterPro" id="IPR013655">
    <property type="entry name" value="PAS_fold_3"/>
</dbReference>
<dbReference type="PANTHER" id="PTHR44757">
    <property type="entry name" value="DIGUANYLATE CYCLASE DGCP"/>
    <property type="match status" value="1"/>
</dbReference>
<dbReference type="InterPro" id="IPR001633">
    <property type="entry name" value="EAL_dom"/>
</dbReference>
<dbReference type="KEGG" id="cbx:Cenrod_1540"/>
<dbReference type="SUPFAM" id="SSF141868">
    <property type="entry name" value="EAL domain-like"/>
    <property type="match status" value="1"/>
</dbReference>
<dbReference type="eggNOG" id="COG2202">
    <property type="taxonomic scope" value="Bacteria"/>
</dbReference>
<evidence type="ECO:0000259" key="2">
    <source>
        <dbReference type="PROSITE" id="PS50112"/>
    </source>
</evidence>
<dbReference type="SMART" id="SM00267">
    <property type="entry name" value="GGDEF"/>
    <property type="match status" value="1"/>
</dbReference>
<dbReference type="Pfam" id="PF08447">
    <property type="entry name" value="PAS_3"/>
    <property type="match status" value="1"/>
</dbReference>
<reference evidence="6 7" key="1">
    <citation type="journal article" date="2013" name="Genome Biol.">
        <title>Genomic analysis reveals key aspects of prokaryotic symbiosis in the phototrophic consortium "Chlorochromatium aggregatum".</title>
        <authorList>
            <person name="Liu Z."/>
            <person name="Muller J."/>
            <person name="Li T."/>
            <person name="Alvey R.M."/>
            <person name="Vogl K."/>
            <person name="Frigaard N.U."/>
            <person name="Rockwell N.C."/>
            <person name="Boyd E.S."/>
            <person name="Tomsho L.P."/>
            <person name="Schuster S.C."/>
            <person name="Henke P."/>
            <person name="Rohde M."/>
            <person name="Overmann J."/>
            <person name="Bryant D.A."/>
        </authorList>
    </citation>
    <scope>NUCLEOTIDE SEQUENCE [LARGE SCALE GENOMIC DNA]</scope>
    <source>
        <strain evidence="6">CR</strain>
    </source>
</reference>
<dbReference type="SUPFAM" id="SSF55073">
    <property type="entry name" value="Nucleotide cyclase"/>
    <property type="match status" value="1"/>
</dbReference>
<dbReference type="Pfam" id="PF00990">
    <property type="entry name" value="GGDEF"/>
    <property type="match status" value="1"/>
</dbReference>
<dbReference type="InterPro" id="IPR013656">
    <property type="entry name" value="PAS_4"/>
</dbReference>